<dbReference type="PANTHER" id="PTHR43943">
    <property type="entry name" value="DEHYDROGENASE/REDUCTASE (SDR FAMILY) MEMBER 4"/>
    <property type="match status" value="1"/>
</dbReference>
<dbReference type="PRINTS" id="PR00081">
    <property type="entry name" value="GDHRDH"/>
</dbReference>
<sequence>MANKTLVNTLSLTCRSLLTRPCSNVTNIKLNARRFSTSSASLTQKLANRVAIVTASTEGIGLAMAKRLAIDGAKVVISSRREENVKKALESCHAEGLKDVRGIVCHVGKEDDRQNLIDFTLKEFGKINCLVSNAAVNPYFGEFVEMSESQFDKIFEVNVKAAFMLTKSVVPHMKKNGEAGGSIVYISSIGAYAGLPFIGAYCVSKTALLGMTRNMSVELGRYNIRVNCVAPGIIKTEFSRLLWENESQNDSMIEHTSLKRIGRADEIGGMVSLLCSDDGSYITGENIAISGGIFTSL</sequence>
<evidence type="ECO:0000313" key="3">
    <source>
        <dbReference type="EMBL" id="KAG9510968.1"/>
    </source>
</evidence>
<keyword evidence="2" id="KW-0560">Oxidoreductase</keyword>
<dbReference type="Gene3D" id="3.40.50.720">
    <property type="entry name" value="NAD(P)-binding Rossmann-like Domain"/>
    <property type="match status" value="1"/>
</dbReference>
<dbReference type="PANTHER" id="PTHR43943:SF2">
    <property type="entry name" value="DEHYDROGENASE_REDUCTASE 4"/>
    <property type="match status" value="1"/>
</dbReference>
<dbReference type="SUPFAM" id="SSF51735">
    <property type="entry name" value="NAD(P)-binding Rossmann-fold domains"/>
    <property type="match status" value="1"/>
</dbReference>
<dbReference type="Proteomes" id="UP000825002">
    <property type="component" value="Unassembled WGS sequence"/>
</dbReference>
<accession>A0ABQ7SC28</accession>
<evidence type="ECO:0000256" key="1">
    <source>
        <dbReference type="ARBA" id="ARBA00006484"/>
    </source>
</evidence>
<evidence type="ECO:0000313" key="4">
    <source>
        <dbReference type="Proteomes" id="UP000825002"/>
    </source>
</evidence>
<dbReference type="PROSITE" id="PS00061">
    <property type="entry name" value="ADH_SHORT"/>
    <property type="match status" value="1"/>
</dbReference>
<dbReference type="NCBIfam" id="NF005559">
    <property type="entry name" value="PRK07231.1"/>
    <property type="match status" value="1"/>
</dbReference>
<gene>
    <name evidence="3" type="primary">DHRS4</name>
    <name evidence="3" type="ORF">GZH46_00474</name>
</gene>
<protein>
    <submittedName>
        <fullName evidence="3">Dehydrogenase/reductase SDR family member 4</fullName>
    </submittedName>
</protein>
<dbReference type="EMBL" id="JAIFTH010000046">
    <property type="protein sequence ID" value="KAG9510968.1"/>
    <property type="molecule type" value="Genomic_DNA"/>
</dbReference>
<dbReference type="PRINTS" id="PR00080">
    <property type="entry name" value="SDRFAMILY"/>
</dbReference>
<evidence type="ECO:0000256" key="2">
    <source>
        <dbReference type="ARBA" id="ARBA00023002"/>
    </source>
</evidence>
<keyword evidence="4" id="KW-1185">Reference proteome</keyword>
<reference evidence="3 4" key="1">
    <citation type="submission" date="2020-10" db="EMBL/GenBank/DDBJ databases">
        <authorList>
            <person name="Klimov P.B."/>
            <person name="Dyachkov S.M."/>
            <person name="Chetverikov P.E."/>
        </authorList>
    </citation>
    <scope>NUCLEOTIDE SEQUENCE [LARGE SCALE GENOMIC DNA]</scope>
    <source>
        <strain evidence="3">BMOC 18-1129-001#AD2665</strain>
        <tissue evidence="3">Entire mites</tissue>
    </source>
</reference>
<organism evidence="3 4">
    <name type="scientific">Fragariocoptes setiger</name>
    <dbReference type="NCBI Taxonomy" id="1670756"/>
    <lineage>
        <taxon>Eukaryota</taxon>
        <taxon>Metazoa</taxon>
        <taxon>Ecdysozoa</taxon>
        <taxon>Arthropoda</taxon>
        <taxon>Chelicerata</taxon>
        <taxon>Arachnida</taxon>
        <taxon>Acari</taxon>
        <taxon>Acariformes</taxon>
        <taxon>Trombidiformes</taxon>
        <taxon>Prostigmata</taxon>
        <taxon>Eupodina</taxon>
        <taxon>Eriophyoidea</taxon>
        <taxon>Phytoptidae</taxon>
        <taxon>Fragariocoptes</taxon>
    </lineage>
</organism>
<comment type="similarity">
    <text evidence="1">Belongs to the short-chain dehydrogenases/reductases (SDR) family.</text>
</comment>
<dbReference type="InterPro" id="IPR020904">
    <property type="entry name" value="Sc_DH/Rdtase_CS"/>
</dbReference>
<comment type="caution">
    <text evidence="3">The sequence shown here is derived from an EMBL/GenBank/DDBJ whole genome shotgun (WGS) entry which is preliminary data.</text>
</comment>
<proteinExistence type="inferred from homology"/>
<dbReference type="Pfam" id="PF13561">
    <property type="entry name" value="adh_short_C2"/>
    <property type="match status" value="1"/>
</dbReference>
<dbReference type="InterPro" id="IPR036291">
    <property type="entry name" value="NAD(P)-bd_dom_sf"/>
</dbReference>
<name>A0ABQ7SC28_9ACAR</name>
<dbReference type="InterPro" id="IPR002347">
    <property type="entry name" value="SDR_fam"/>
</dbReference>